<name>A0A2I0KDA3_PUNGR</name>
<organism evidence="1 2">
    <name type="scientific">Punica granatum</name>
    <name type="common">Pomegranate</name>
    <dbReference type="NCBI Taxonomy" id="22663"/>
    <lineage>
        <taxon>Eukaryota</taxon>
        <taxon>Viridiplantae</taxon>
        <taxon>Streptophyta</taxon>
        <taxon>Embryophyta</taxon>
        <taxon>Tracheophyta</taxon>
        <taxon>Spermatophyta</taxon>
        <taxon>Magnoliopsida</taxon>
        <taxon>eudicotyledons</taxon>
        <taxon>Gunneridae</taxon>
        <taxon>Pentapetalae</taxon>
        <taxon>rosids</taxon>
        <taxon>malvids</taxon>
        <taxon>Myrtales</taxon>
        <taxon>Lythraceae</taxon>
        <taxon>Punica</taxon>
    </lineage>
</organism>
<gene>
    <name evidence="1" type="ORF">CRG98_013154</name>
</gene>
<sequence>MAQVRLIPGHHYNNVRVCMIPQLTKPPLHIVESLPLGYVVDKKRPNCSPIISTSNSSIPLLTSSIPYLRLDFLVANSTPIVDLDSKQNSFLVYLERMLDLPTPESPINTILNR</sequence>
<proteinExistence type="predicted"/>
<keyword evidence="2" id="KW-1185">Reference proteome</keyword>
<evidence type="ECO:0000313" key="1">
    <source>
        <dbReference type="EMBL" id="PKI66498.1"/>
    </source>
</evidence>
<comment type="caution">
    <text evidence="1">The sequence shown here is derived from an EMBL/GenBank/DDBJ whole genome shotgun (WGS) entry which is preliminary data.</text>
</comment>
<dbReference type="EMBL" id="PGOL01000674">
    <property type="protein sequence ID" value="PKI66498.1"/>
    <property type="molecule type" value="Genomic_DNA"/>
</dbReference>
<reference evidence="1 2" key="1">
    <citation type="submission" date="2017-11" db="EMBL/GenBank/DDBJ databases">
        <title>De-novo sequencing of pomegranate (Punica granatum L.) genome.</title>
        <authorList>
            <person name="Akparov Z."/>
            <person name="Amiraslanov A."/>
            <person name="Hajiyeva S."/>
            <person name="Abbasov M."/>
            <person name="Kaur K."/>
            <person name="Hamwieh A."/>
            <person name="Solovyev V."/>
            <person name="Salamov A."/>
            <person name="Braich B."/>
            <person name="Kosarev P."/>
            <person name="Mahmoud A."/>
            <person name="Hajiyev E."/>
            <person name="Babayeva S."/>
            <person name="Izzatullayeva V."/>
            <person name="Mammadov A."/>
            <person name="Mammadov A."/>
            <person name="Sharifova S."/>
            <person name="Ojaghi J."/>
            <person name="Eynullazada K."/>
            <person name="Bayramov B."/>
            <person name="Abdulazimova A."/>
            <person name="Shahmuradov I."/>
        </authorList>
    </citation>
    <scope>NUCLEOTIDE SEQUENCE [LARGE SCALE GENOMIC DNA]</scope>
    <source>
        <strain evidence="2">cv. AG2017</strain>
        <tissue evidence="1">Leaf</tissue>
    </source>
</reference>
<dbReference type="AlphaFoldDB" id="A0A2I0KDA3"/>
<protein>
    <submittedName>
        <fullName evidence="1">Uncharacterized protein</fullName>
    </submittedName>
</protein>
<accession>A0A2I0KDA3</accession>
<evidence type="ECO:0000313" key="2">
    <source>
        <dbReference type="Proteomes" id="UP000233551"/>
    </source>
</evidence>
<dbReference type="Proteomes" id="UP000233551">
    <property type="component" value="Unassembled WGS sequence"/>
</dbReference>